<protein>
    <submittedName>
        <fullName evidence="4">PAC1 protein</fullName>
    </submittedName>
</protein>
<dbReference type="Pfam" id="PF00550">
    <property type="entry name" value="PP-binding"/>
    <property type="match status" value="1"/>
</dbReference>
<dbReference type="GO" id="GO:0031177">
    <property type="term" value="F:phosphopantetheine binding"/>
    <property type="evidence" value="ECO:0007669"/>
    <property type="project" value="InterPro"/>
</dbReference>
<dbReference type="AlphaFoldDB" id="A0A812WUN1"/>
<gene>
    <name evidence="4" type="primary">PAC1</name>
    <name evidence="4" type="ORF">SPIL2461_LOCUS19773</name>
</gene>
<dbReference type="Gene3D" id="1.25.40.10">
    <property type="entry name" value="Tetratricopeptide repeat domain"/>
    <property type="match status" value="3"/>
</dbReference>
<dbReference type="OrthoDB" id="429813at2759"/>
<accession>A0A812WUN1</accession>
<evidence type="ECO:0000313" key="4">
    <source>
        <dbReference type="EMBL" id="CAE7702523.1"/>
    </source>
</evidence>
<evidence type="ECO:0000313" key="5">
    <source>
        <dbReference type="Proteomes" id="UP000649617"/>
    </source>
</evidence>
<proteinExistence type="predicted"/>
<keyword evidence="2" id="KW-0597">Phosphoprotein</keyword>
<dbReference type="InterPro" id="IPR020806">
    <property type="entry name" value="PKS_PP-bd"/>
</dbReference>
<dbReference type="PANTHER" id="PTHR10098">
    <property type="entry name" value="RAPSYN-RELATED"/>
    <property type="match status" value="1"/>
</dbReference>
<dbReference type="Gene3D" id="1.10.1200.10">
    <property type="entry name" value="ACP-like"/>
    <property type="match status" value="1"/>
</dbReference>
<sequence length="802" mass="88997">MAPTGEADGGPDLEARAILTEAEKLLTLGKLEEASEQALIAREYFLETEDLASEAEAFRIEILAKQDEGEYGAKTGEAVLKASEIDLLCEIELSRAKAAGDLKAKAILLYTLVEVNVTRSTHKMRTDSKKWCEESIRLFQQLGDTFWQGRAALMMVNVQHKFQEAESMHKYAKQAYELFGQVGDRKRQGMSLHATSLAYLGEKNVPAAIDHGLQALAIYRDIGDRRLEIAELKTVAVWRMGLEGNQGKIAAREALEALDLSRKYPEPNQETVTLHVALQALLQIGERKEALRAAQVSLKRFREDPRLKMEVATLQVLVDELQGKKTANEMELMQGIKSRKQRMHILIDLARSHCSSGQMEEAEAAVTEGLELAREFGKTLREAQGLRILAQLQLAKGNHYQAMSSAKKSKKLSTKDEDKEGEASAWLLLAECHAAARSFDEAQVCCREAHALCEEHDLYKKEIDVWHHVVELHMATNHPQAALQAAAKRVEVVQRSQGSVKDQVEALDVLCSLFLLTKDIPEAEKAATEMNRLAKLNESLVDLELAALCQLVQVNIVRLSENPGQGSHAGKALQHAEQAWSLASRDAASMEYRSAVRYWHAEALICVGRQQQALMAAYEAEGLFRQIRRPKDNGGILRCLLLQGRLAKALGRFEEALQSVDRAIQNAIETGNTAGEKMARDELQRIGQVDEEDDYGPEPAYDMGAVRPEATSKAARSQGVDRELVQSKLMAHVANVLTEEQHVDAESPLMDLGLDSLSAIDLQNLIASTFPFMTDTATVLFDYPTLRELTEHIVEQSQLAGV</sequence>
<reference evidence="4" key="1">
    <citation type="submission" date="2021-02" db="EMBL/GenBank/DDBJ databases">
        <authorList>
            <person name="Dougan E. K."/>
            <person name="Rhodes N."/>
            <person name="Thang M."/>
            <person name="Chan C."/>
        </authorList>
    </citation>
    <scope>NUCLEOTIDE SEQUENCE</scope>
</reference>
<dbReference type="InterPro" id="IPR036736">
    <property type="entry name" value="ACP-like_sf"/>
</dbReference>
<dbReference type="PANTHER" id="PTHR10098:SF106">
    <property type="entry name" value="TETRATRICOPEPTIDE REPEAT PROTEIN 28-LIKE PROTEIN"/>
    <property type="match status" value="1"/>
</dbReference>
<name>A0A812WUN1_SYMPI</name>
<comment type="caution">
    <text evidence="4">The sequence shown here is derived from an EMBL/GenBank/DDBJ whole genome shotgun (WGS) entry which is preliminary data.</text>
</comment>
<keyword evidence="5" id="KW-1185">Reference proteome</keyword>
<keyword evidence="1" id="KW-0596">Phosphopantetheine</keyword>
<dbReference type="Proteomes" id="UP000649617">
    <property type="component" value="Unassembled WGS sequence"/>
</dbReference>
<evidence type="ECO:0000259" key="3">
    <source>
        <dbReference type="PROSITE" id="PS50075"/>
    </source>
</evidence>
<dbReference type="InterPro" id="IPR009081">
    <property type="entry name" value="PP-bd_ACP"/>
</dbReference>
<dbReference type="SUPFAM" id="SSF47336">
    <property type="entry name" value="ACP-like"/>
    <property type="match status" value="1"/>
</dbReference>
<organism evidence="4 5">
    <name type="scientific">Symbiodinium pilosum</name>
    <name type="common">Dinoflagellate</name>
    <dbReference type="NCBI Taxonomy" id="2952"/>
    <lineage>
        <taxon>Eukaryota</taxon>
        <taxon>Sar</taxon>
        <taxon>Alveolata</taxon>
        <taxon>Dinophyceae</taxon>
        <taxon>Suessiales</taxon>
        <taxon>Symbiodiniaceae</taxon>
        <taxon>Symbiodinium</taxon>
    </lineage>
</organism>
<dbReference type="SMART" id="SM00823">
    <property type="entry name" value="PKS_PP"/>
    <property type="match status" value="1"/>
</dbReference>
<evidence type="ECO:0000256" key="1">
    <source>
        <dbReference type="ARBA" id="ARBA00022450"/>
    </source>
</evidence>
<feature type="domain" description="Carrier" evidence="3">
    <location>
        <begin position="720"/>
        <end position="797"/>
    </location>
</feature>
<dbReference type="InterPro" id="IPR011990">
    <property type="entry name" value="TPR-like_helical_dom_sf"/>
</dbReference>
<evidence type="ECO:0000256" key="2">
    <source>
        <dbReference type="ARBA" id="ARBA00022553"/>
    </source>
</evidence>
<dbReference type="PROSITE" id="PS50075">
    <property type="entry name" value="CARRIER"/>
    <property type="match status" value="1"/>
</dbReference>
<dbReference type="EMBL" id="CAJNIZ010044833">
    <property type="protein sequence ID" value="CAE7702523.1"/>
    <property type="molecule type" value="Genomic_DNA"/>
</dbReference>
<dbReference type="SMART" id="SM00028">
    <property type="entry name" value="TPR"/>
    <property type="match status" value="4"/>
</dbReference>
<dbReference type="SUPFAM" id="SSF48452">
    <property type="entry name" value="TPR-like"/>
    <property type="match status" value="3"/>
</dbReference>
<dbReference type="InterPro" id="IPR019734">
    <property type="entry name" value="TPR_rpt"/>
</dbReference>